<protein>
    <submittedName>
        <fullName evidence="5">MarR family transcriptional regulator</fullName>
    </submittedName>
</protein>
<dbReference type="EMBL" id="CP097332">
    <property type="protein sequence ID" value="UQX89223.1"/>
    <property type="molecule type" value="Genomic_DNA"/>
</dbReference>
<dbReference type="PANTHER" id="PTHR33164:SF43">
    <property type="entry name" value="HTH-TYPE TRANSCRIPTIONAL REPRESSOR YETL"/>
    <property type="match status" value="1"/>
</dbReference>
<name>A0ABY4R016_9ACTN</name>
<dbReference type="InterPro" id="IPR039422">
    <property type="entry name" value="MarR/SlyA-like"/>
</dbReference>
<sequence>MERSGDESLAEAFWAVARQLRRNSAQWLSSWNLTPSQARAMRTLDRYGSMRPSALSEHLRIAARSATEVIDDLERIGFVERSADPSDRRATQVSLSAAGRKASADIRSARSEEAERMFGRLSEAEQRNLHRLLRKLTDES</sequence>
<dbReference type="PROSITE" id="PS50995">
    <property type="entry name" value="HTH_MARR_2"/>
    <property type="match status" value="1"/>
</dbReference>
<evidence type="ECO:0000256" key="3">
    <source>
        <dbReference type="ARBA" id="ARBA00023163"/>
    </source>
</evidence>
<dbReference type="SUPFAM" id="SSF46785">
    <property type="entry name" value="Winged helix' DNA-binding domain"/>
    <property type="match status" value="1"/>
</dbReference>
<feature type="domain" description="HTH marR-type" evidence="4">
    <location>
        <begin position="6"/>
        <end position="138"/>
    </location>
</feature>
<gene>
    <name evidence="5" type="ORF">M6D93_04265</name>
</gene>
<dbReference type="InterPro" id="IPR036390">
    <property type="entry name" value="WH_DNA-bd_sf"/>
</dbReference>
<reference evidence="5" key="2">
    <citation type="submission" date="2022-05" db="EMBL/GenBank/DDBJ databases">
        <authorList>
            <person name="Kim J.-S."/>
            <person name="Lee K."/>
            <person name="Suh M."/>
            <person name="Eom M."/>
            <person name="Kim J.-S."/>
            <person name="Kim D.-S."/>
            <person name="Ko S.-H."/>
            <person name="Shin Y."/>
            <person name="Lee J.-S."/>
        </authorList>
    </citation>
    <scope>NUCLEOTIDE SEQUENCE</scope>
    <source>
        <strain evidence="5">N237</strain>
    </source>
</reference>
<dbReference type="Proteomes" id="UP001056336">
    <property type="component" value="Chromosome"/>
</dbReference>
<dbReference type="InterPro" id="IPR036388">
    <property type="entry name" value="WH-like_DNA-bd_sf"/>
</dbReference>
<dbReference type="InterPro" id="IPR023187">
    <property type="entry name" value="Tscrpt_reg_MarR-type_CS"/>
</dbReference>
<evidence type="ECO:0000313" key="6">
    <source>
        <dbReference type="Proteomes" id="UP001056336"/>
    </source>
</evidence>
<keyword evidence="1" id="KW-0805">Transcription regulation</keyword>
<evidence type="ECO:0000313" key="5">
    <source>
        <dbReference type="EMBL" id="UQX89223.1"/>
    </source>
</evidence>
<dbReference type="PROSITE" id="PS01117">
    <property type="entry name" value="HTH_MARR_1"/>
    <property type="match status" value="1"/>
</dbReference>
<dbReference type="PANTHER" id="PTHR33164">
    <property type="entry name" value="TRANSCRIPTIONAL REGULATOR, MARR FAMILY"/>
    <property type="match status" value="1"/>
</dbReference>
<keyword evidence="3" id="KW-0804">Transcription</keyword>
<keyword evidence="6" id="KW-1185">Reference proteome</keyword>
<evidence type="ECO:0000256" key="2">
    <source>
        <dbReference type="ARBA" id="ARBA00023125"/>
    </source>
</evidence>
<proteinExistence type="predicted"/>
<dbReference type="SMART" id="SM00347">
    <property type="entry name" value="HTH_MARR"/>
    <property type="match status" value="1"/>
</dbReference>
<evidence type="ECO:0000256" key="1">
    <source>
        <dbReference type="ARBA" id="ARBA00023015"/>
    </source>
</evidence>
<dbReference type="Pfam" id="PF01047">
    <property type="entry name" value="MarR"/>
    <property type="match status" value="1"/>
</dbReference>
<reference evidence="5" key="1">
    <citation type="journal article" date="2018" name="Int. J. Syst. Evol. Microbiol.">
        <title>Jatrophihabitans telluris sp. nov., isolated from sediment soil of lava forest wetlands and the emended description of the genus Jatrophihabitans.</title>
        <authorList>
            <person name="Lee K.C."/>
            <person name="Suh M.K."/>
            <person name="Eom M.K."/>
            <person name="Kim K.K."/>
            <person name="Kim J.S."/>
            <person name="Kim D.S."/>
            <person name="Ko S.H."/>
            <person name="Shin Y.K."/>
            <person name="Lee J.S."/>
        </authorList>
    </citation>
    <scope>NUCLEOTIDE SEQUENCE</scope>
    <source>
        <strain evidence="5">N237</strain>
    </source>
</reference>
<dbReference type="InterPro" id="IPR000835">
    <property type="entry name" value="HTH_MarR-typ"/>
</dbReference>
<dbReference type="Gene3D" id="1.10.10.10">
    <property type="entry name" value="Winged helix-like DNA-binding domain superfamily/Winged helix DNA-binding domain"/>
    <property type="match status" value="1"/>
</dbReference>
<keyword evidence="2" id="KW-0238">DNA-binding</keyword>
<accession>A0ABY4R016</accession>
<evidence type="ECO:0000259" key="4">
    <source>
        <dbReference type="PROSITE" id="PS50995"/>
    </source>
</evidence>
<organism evidence="5 6">
    <name type="scientific">Jatrophihabitans telluris</name>
    <dbReference type="NCBI Taxonomy" id="2038343"/>
    <lineage>
        <taxon>Bacteria</taxon>
        <taxon>Bacillati</taxon>
        <taxon>Actinomycetota</taxon>
        <taxon>Actinomycetes</taxon>
        <taxon>Jatrophihabitantales</taxon>
        <taxon>Jatrophihabitantaceae</taxon>
        <taxon>Jatrophihabitans</taxon>
    </lineage>
</organism>
<dbReference type="PRINTS" id="PR00598">
    <property type="entry name" value="HTHMARR"/>
</dbReference>
<dbReference type="RefSeq" id="WP_249773119.1">
    <property type="nucleotide sequence ID" value="NZ_CP097332.1"/>
</dbReference>